<feature type="domain" description="DUF6036" evidence="1">
    <location>
        <begin position="25"/>
        <end position="179"/>
    </location>
</feature>
<dbReference type="EMBL" id="QXED01000001">
    <property type="protein sequence ID" value="RIV27854.1"/>
    <property type="molecule type" value="Genomic_DNA"/>
</dbReference>
<dbReference type="InterPro" id="IPR043519">
    <property type="entry name" value="NT_sf"/>
</dbReference>
<dbReference type="AlphaFoldDB" id="A0A418MKC7"/>
<comment type="caution">
    <text evidence="2">The sequence shown here is derived from an EMBL/GenBank/DDBJ whole genome shotgun (WGS) entry which is preliminary data.</text>
</comment>
<keyword evidence="3" id="KW-1185">Reference proteome</keyword>
<evidence type="ECO:0000313" key="2">
    <source>
        <dbReference type="EMBL" id="RIV27854.1"/>
    </source>
</evidence>
<organism evidence="2 3">
    <name type="scientific">Fibrisoma montanum</name>
    <dbReference type="NCBI Taxonomy" id="2305895"/>
    <lineage>
        <taxon>Bacteria</taxon>
        <taxon>Pseudomonadati</taxon>
        <taxon>Bacteroidota</taxon>
        <taxon>Cytophagia</taxon>
        <taxon>Cytophagales</taxon>
        <taxon>Spirosomataceae</taxon>
        <taxon>Fibrisoma</taxon>
    </lineage>
</organism>
<dbReference type="Proteomes" id="UP000283523">
    <property type="component" value="Unassembled WGS sequence"/>
</dbReference>
<accession>A0A418MKC7</accession>
<dbReference type="InterPro" id="IPR045792">
    <property type="entry name" value="DUF6036"/>
</dbReference>
<name>A0A418MKC7_9BACT</name>
<dbReference type="Pfam" id="PF19502">
    <property type="entry name" value="DUF6036"/>
    <property type="match status" value="1"/>
</dbReference>
<gene>
    <name evidence="2" type="ORF">DYU11_03285</name>
</gene>
<reference evidence="2 3" key="1">
    <citation type="submission" date="2018-08" db="EMBL/GenBank/DDBJ databases">
        <title>Fibrisoma montanum sp. nov., isolated from Danxia mountain soil.</title>
        <authorList>
            <person name="Huang Y."/>
        </authorList>
    </citation>
    <scope>NUCLEOTIDE SEQUENCE [LARGE SCALE GENOMIC DNA]</scope>
    <source>
        <strain evidence="2 3">HYT19</strain>
    </source>
</reference>
<evidence type="ECO:0000259" key="1">
    <source>
        <dbReference type="Pfam" id="PF19502"/>
    </source>
</evidence>
<dbReference type="SUPFAM" id="SSF81301">
    <property type="entry name" value="Nucleotidyltransferase"/>
    <property type="match status" value="1"/>
</dbReference>
<sequence length="185" mass="20621">MVIAAKLYRANPNNPPKLMDINGEDVQQLLGSLYKHNVRYLLVGGMAGIVHGHNRTTHDMDVWVQIGQQNKDNLITALLENEVAGATYLKDVPLLFGWTSVQVGRYGFTLDMGYAMKAFSEVDFDACYNRALDASFDGVPFKVIHLNDLIIEKKATGRPKDLADVEELLKVATINRNALDPDKMD</sequence>
<dbReference type="OrthoDB" id="121150at2"/>
<evidence type="ECO:0000313" key="3">
    <source>
        <dbReference type="Proteomes" id="UP000283523"/>
    </source>
</evidence>
<dbReference type="Gene3D" id="3.30.460.40">
    <property type="match status" value="1"/>
</dbReference>
<proteinExistence type="predicted"/>
<protein>
    <recommendedName>
        <fullName evidence="1">DUF6036 domain-containing protein</fullName>
    </recommendedName>
</protein>